<dbReference type="SUPFAM" id="SSF54171">
    <property type="entry name" value="DNA-binding domain"/>
    <property type="match status" value="1"/>
</dbReference>
<dbReference type="GO" id="GO:0005634">
    <property type="term" value="C:nucleus"/>
    <property type="evidence" value="ECO:0007669"/>
    <property type="project" value="UniProtKB-SubCell"/>
</dbReference>
<dbReference type="Pfam" id="PF00847">
    <property type="entry name" value="AP2"/>
    <property type="match status" value="1"/>
</dbReference>
<comment type="caution">
    <text evidence="9">The sequence shown here is derived from an EMBL/GenBank/DDBJ whole genome shotgun (WGS) entry which is preliminary data.</text>
</comment>
<protein>
    <recommendedName>
        <fullName evidence="8">AP2/ERF domain-containing protein</fullName>
    </recommendedName>
</protein>
<evidence type="ECO:0000313" key="10">
    <source>
        <dbReference type="Proteomes" id="UP000290289"/>
    </source>
</evidence>
<dbReference type="EMBL" id="RDQH01000342">
    <property type="protein sequence ID" value="RXH70155.1"/>
    <property type="molecule type" value="Genomic_DNA"/>
</dbReference>
<dbReference type="InterPro" id="IPR036955">
    <property type="entry name" value="AP2/ERF_dom_sf"/>
</dbReference>
<keyword evidence="7" id="KW-0812">Transmembrane</keyword>
<evidence type="ECO:0000256" key="2">
    <source>
        <dbReference type="ARBA" id="ARBA00023015"/>
    </source>
</evidence>
<feature type="region of interest" description="Disordered" evidence="6">
    <location>
        <begin position="120"/>
        <end position="145"/>
    </location>
</feature>
<dbReference type="PRINTS" id="PR00367">
    <property type="entry name" value="ETHRSPELEMNT"/>
</dbReference>
<evidence type="ECO:0000256" key="4">
    <source>
        <dbReference type="ARBA" id="ARBA00023163"/>
    </source>
</evidence>
<dbReference type="Proteomes" id="UP000290289">
    <property type="component" value="Chromosome 16"/>
</dbReference>
<organism evidence="9 10">
    <name type="scientific">Malus domestica</name>
    <name type="common">Apple</name>
    <name type="synonym">Pyrus malus</name>
    <dbReference type="NCBI Taxonomy" id="3750"/>
    <lineage>
        <taxon>Eukaryota</taxon>
        <taxon>Viridiplantae</taxon>
        <taxon>Streptophyta</taxon>
        <taxon>Embryophyta</taxon>
        <taxon>Tracheophyta</taxon>
        <taxon>Spermatophyta</taxon>
        <taxon>Magnoliopsida</taxon>
        <taxon>eudicotyledons</taxon>
        <taxon>Gunneridae</taxon>
        <taxon>Pentapetalae</taxon>
        <taxon>rosids</taxon>
        <taxon>fabids</taxon>
        <taxon>Rosales</taxon>
        <taxon>Rosaceae</taxon>
        <taxon>Amygdaloideae</taxon>
        <taxon>Maleae</taxon>
        <taxon>Malus</taxon>
    </lineage>
</organism>
<feature type="domain" description="AP2/ERF" evidence="8">
    <location>
        <begin position="164"/>
        <end position="225"/>
    </location>
</feature>
<feature type="transmembrane region" description="Helical" evidence="7">
    <location>
        <begin position="16"/>
        <end position="34"/>
    </location>
</feature>
<evidence type="ECO:0000313" key="9">
    <source>
        <dbReference type="EMBL" id="RXH70155.1"/>
    </source>
</evidence>
<feature type="compositionally biased region" description="Acidic residues" evidence="6">
    <location>
        <begin position="83"/>
        <end position="93"/>
    </location>
</feature>
<evidence type="ECO:0000256" key="7">
    <source>
        <dbReference type="SAM" id="Phobius"/>
    </source>
</evidence>
<proteinExistence type="predicted"/>
<evidence type="ECO:0000256" key="1">
    <source>
        <dbReference type="ARBA" id="ARBA00004123"/>
    </source>
</evidence>
<dbReference type="InterPro" id="IPR016177">
    <property type="entry name" value="DNA-bd_dom_sf"/>
</dbReference>
<keyword evidence="7" id="KW-0472">Membrane</keyword>
<keyword evidence="3" id="KW-0238">DNA-binding</keyword>
<gene>
    <name evidence="9" type="ORF">DVH24_007411</name>
</gene>
<comment type="subcellular location">
    <subcellularLocation>
        <location evidence="1">Nucleus</location>
    </subcellularLocation>
</comment>
<dbReference type="SMART" id="SM00380">
    <property type="entry name" value="AP2"/>
    <property type="match status" value="1"/>
</dbReference>
<dbReference type="Gene3D" id="3.30.730.10">
    <property type="entry name" value="AP2/ERF domain"/>
    <property type="match status" value="1"/>
</dbReference>
<name>A0A498HKV9_MALDO</name>
<sequence length="397" mass="44286">MSASFDLVVLGAPSKLWILTAACSAVCFMLLCFFRQRFNPKMPEPRRQLVNQRNSMRKSKRELFPAQQSKIMRKVRIICYDPDATDDSSSSEDEGGRERSFAKNPRRFVREITFCQPNVALPPPKAAAEPESSGQDSNYGGVKTLKPSNKKVIFTKSHRQSSSPYRGVRQRKWGKWAAEIRDPFKGARIWLGTFNTAEDASKAYEAKRLEIEEMMAAAPAAVSASDKSNTTSDSAVVSNNCSYNNVEPVLSEDSDCVLSQRSPSSVLDLETSASNNIQNGADLEKEIADDSTNLGELQIPDLGFLDDTLGPLHFDQEINLGPELDSLYLEDFGQFFDDYSSIEDIQIPGFESDEPSSLPDCDFEDLGKDDIACWLDEPLNIITHQKKLLTAELKPRL</sequence>
<keyword evidence="7" id="KW-1133">Transmembrane helix</keyword>
<feature type="region of interest" description="Disordered" evidence="6">
    <location>
        <begin position="82"/>
        <end position="102"/>
    </location>
</feature>
<dbReference type="AlphaFoldDB" id="A0A498HKV9"/>
<dbReference type="PROSITE" id="PS51032">
    <property type="entry name" value="AP2_ERF"/>
    <property type="match status" value="1"/>
</dbReference>
<dbReference type="GO" id="GO:0003700">
    <property type="term" value="F:DNA-binding transcription factor activity"/>
    <property type="evidence" value="ECO:0007669"/>
    <property type="project" value="InterPro"/>
</dbReference>
<evidence type="ECO:0000259" key="8">
    <source>
        <dbReference type="PROSITE" id="PS51032"/>
    </source>
</evidence>
<keyword evidence="4" id="KW-0804">Transcription</keyword>
<evidence type="ECO:0000256" key="5">
    <source>
        <dbReference type="ARBA" id="ARBA00023242"/>
    </source>
</evidence>
<keyword evidence="2" id="KW-0805">Transcription regulation</keyword>
<evidence type="ECO:0000256" key="3">
    <source>
        <dbReference type="ARBA" id="ARBA00023125"/>
    </source>
</evidence>
<dbReference type="GO" id="GO:0003677">
    <property type="term" value="F:DNA binding"/>
    <property type="evidence" value="ECO:0007669"/>
    <property type="project" value="UniProtKB-KW"/>
</dbReference>
<dbReference type="PANTHER" id="PTHR31194:SF62">
    <property type="entry name" value="ETHYLENE-RESPONSIVE TRANSCRIPTION FACTOR ERF118"/>
    <property type="match status" value="1"/>
</dbReference>
<accession>A0A498HKV9</accession>
<keyword evidence="5" id="KW-0539">Nucleus</keyword>
<dbReference type="InterPro" id="IPR001471">
    <property type="entry name" value="AP2/ERF_dom"/>
</dbReference>
<reference evidence="9 10" key="1">
    <citation type="submission" date="2018-10" db="EMBL/GenBank/DDBJ databases">
        <title>A high-quality apple genome assembly.</title>
        <authorList>
            <person name="Hu J."/>
        </authorList>
    </citation>
    <scope>NUCLEOTIDE SEQUENCE [LARGE SCALE GENOMIC DNA]</scope>
    <source>
        <strain evidence="10">cv. HFTH1</strain>
        <tissue evidence="9">Young leaf</tissue>
    </source>
</reference>
<dbReference type="InterPro" id="IPR050913">
    <property type="entry name" value="AP2/ERF_ERF"/>
</dbReference>
<keyword evidence="10" id="KW-1185">Reference proteome</keyword>
<evidence type="ECO:0000256" key="6">
    <source>
        <dbReference type="SAM" id="MobiDB-lite"/>
    </source>
</evidence>
<dbReference type="PANTHER" id="PTHR31194">
    <property type="entry name" value="SHN SHINE , DNA BINDING / TRANSCRIPTION FACTOR"/>
    <property type="match status" value="1"/>
</dbReference>
<dbReference type="CDD" id="cd00018">
    <property type="entry name" value="AP2"/>
    <property type="match status" value="1"/>
</dbReference>